<evidence type="ECO:0000259" key="2">
    <source>
        <dbReference type="SMART" id="SM00644"/>
    </source>
</evidence>
<evidence type="ECO:0000313" key="4">
    <source>
        <dbReference type="EMBL" id="TYZ23390.1"/>
    </source>
</evidence>
<dbReference type="Gene3D" id="3.40.80.10">
    <property type="entry name" value="Peptidoglycan recognition protein-like"/>
    <property type="match status" value="1"/>
</dbReference>
<sequence>MNRRDFLKNTICMGAGLALAPGLMHHKAVEAAWGAGNDLPGVSIRETYLQFSSLQTRTTTDGVVIHHIGGTNRDVSAEEVHEWHKNNGWAGIGYHFLIRKDGTIERGRPMNMLGAHCYQQNWHTVGVNIVGNFMEAHPTSAQMESAAKLLRALSRYYGFPINRSHIKGHREYNSTDCPGDILYRMLDNLVYNAACL</sequence>
<feature type="domain" description="N-acetylmuramoyl-L-alanine amidase" evidence="2">
    <location>
        <begin position="49"/>
        <end position="179"/>
    </location>
</feature>
<evidence type="ECO:0000259" key="3">
    <source>
        <dbReference type="SMART" id="SM00701"/>
    </source>
</evidence>
<dbReference type="SUPFAM" id="SSF55846">
    <property type="entry name" value="N-acetylmuramoyl-L-alanine amidase-like"/>
    <property type="match status" value="1"/>
</dbReference>
<dbReference type="InterPro" id="IPR015510">
    <property type="entry name" value="PGRP"/>
</dbReference>
<name>A0A5D6W6D0_9FIRM</name>
<dbReference type="PANTHER" id="PTHR11022:SF41">
    <property type="entry name" value="PEPTIDOGLYCAN-RECOGNITION PROTEIN LC-RELATED"/>
    <property type="match status" value="1"/>
</dbReference>
<dbReference type="InterPro" id="IPR006619">
    <property type="entry name" value="PGRP_domain_met/bac"/>
</dbReference>
<proteinExistence type="inferred from homology"/>
<dbReference type="InterPro" id="IPR002502">
    <property type="entry name" value="Amidase_domain"/>
</dbReference>
<dbReference type="Pfam" id="PF01510">
    <property type="entry name" value="Amidase_2"/>
    <property type="match status" value="1"/>
</dbReference>
<dbReference type="PROSITE" id="PS51318">
    <property type="entry name" value="TAT"/>
    <property type="match status" value="1"/>
</dbReference>
<comment type="similarity">
    <text evidence="1">Belongs to the N-acetylmuramoyl-L-alanine amidase 2 family.</text>
</comment>
<dbReference type="SMART" id="SM00644">
    <property type="entry name" value="Ami_2"/>
    <property type="match status" value="1"/>
</dbReference>
<dbReference type="Proteomes" id="UP000323646">
    <property type="component" value="Unassembled WGS sequence"/>
</dbReference>
<dbReference type="EMBL" id="VTOY01000003">
    <property type="protein sequence ID" value="TYZ23390.1"/>
    <property type="molecule type" value="Genomic_DNA"/>
</dbReference>
<evidence type="ECO:0000256" key="1">
    <source>
        <dbReference type="ARBA" id="ARBA00007553"/>
    </source>
</evidence>
<reference evidence="4 5" key="1">
    <citation type="submission" date="2019-08" db="EMBL/GenBank/DDBJ databases">
        <title>Selenomonas sp. mPRGC5 and Selenomonas sp. mPRGC8 isolated from ruminal fluid of dairy goat (Capra hircus).</title>
        <authorList>
            <person name="Poothong S."/>
            <person name="Nuengjamnong C."/>
            <person name="Tanasupawat S."/>
        </authorList>
    </citation>
    <scope>NUCLEOTIDE SEQUENCE [LARGE SCALE GENOMIC DNA]</scope>
    <source>
        <strain evidence="5">mPRGC5</strain>
    </source>
</reference>
<dbReference type="AlphaFoldDB" id="A0A5D6W6D0"/>
<accession>A0A5D6W6D0</accession>
<dbReference type="PANTHER" id="PTHR11022">
    <property type="entry name" value="PEPTIDOGLYCAN RECOGNITION PROTEIN"/>
    <property type="match status" value="1"/>
</dbReference>
<protein>
    <submittedName>
        <fullName evidence="4">N-acetylmuramoyl-L-alanine amidase</fullName>
    </submittedName>
</protein>
<comment type="caution">
    <text evidence="4">The sequence shown here is derived from an EMBL/GenBank/DDBJ whole genome shotgun (WGS) entry which is preliminary data.</text>
</comment>
<feature type="domain" description="Peptidoglycan recognition protein family" evidence="3">
    <location>
        <begin position="40"/>
        <end position="173"/>
    </location>
</feature>
<evidence type="ECO:0000313" key="5">
    <source>
        <dbReference type="Proteomes" id="UP000323646"/>
    </source>
</evidence>
<dbReference type="OrthoDB" id="9812621at2"/>
<organism evidence="4 5">
    <name type="scientific">Selenomonas ruminis</name>
    <dbReference type="NCBI Taxonomy" id="2593411"/>
    <lineage>
        <taxon>Bacteria</taxon>
        <taxon>Bacillati</taxon>
        <taxon>Bacillota</taxon>
        <taxon>Negativicutes</taxon>
        <taxon>Selenomonadales</taxon>
        <taxon>Selenomonadaceae</taxon>
        <taxon>Selenomonas</taxon>
    </lineage>
</organism>
<dbReference type="GO" id="GO:0008745">
    <property type="term" value="F:N-acetylmuramoyl-L-alanine amidase activity"/>
    <property type="evidence" value="ECO:0007669"/>
    <property type="project" value="InterPro"/>
</dbReference>
<dbReference type="GO" id="GO:0008270">
    <property type="term" value="F:zinc ion binding"/>
    <property type="evidence" value="ECO:0007669"/>
    <property type="project" value="InterPro"/>
</dbReference>
<dbReference type="CDD" id="cd06583">
    <property type="entry name" value="PGRP"/>
    <property type="match status" value="1"/>
</dbReference>
<dbReference type="InterPro" id="IPR006311">
    <property type="entry name" value="TAT_signal"/>
</dbReference>
<dbReference type="SMART" id="SM00701">
    <property type="entry name" value="PGRP"/>
    <property type="match status" value="1"/>
</dbReference>
<gene>
    <name evidence="4" type="ORF">FZ040_05785</name>
</gene>
<dbReference type="GO" id="GO:0009253">
    <property type="term" value="P:peptidoglycan catabolic process"/>
    <property type="evidence" value="ECO:0007669"/>
    <property type="project" value="InterPro"/>
</dbReference>
<dbReference type="InterPro" id="IPR036505">
    <property type="entry name" value="Amidase/PGRP_sf"/>
</dbReference>
<keyword evidence="5" id="KW-1185">Reference proteome</keyword>